<dbReference type="Pfam" id="PF06199">
    <property type="entry name" value="Phage_tail_2"/>
    <property type="match status" value="1"/>
</dbReference>
<gene>
    <name evidence="1" type="ORF">RM53_04400</name>
</gene>
<organism evidence="1 2">
    <name type="scientific">Brevundimonas nasdae</name>
    <dbReference type="NCBI Taxonomy" id="172043"/>
    <lineage>
        <taxon>Bacteria</taxon>
        <taxon>Pseudomonadati</taxon>
        <taxon>Pseudomonadota</taxon>
        <taxon>Alphaproteobacteria</taxon>
        <taxon>Caulobacterales</taxon>
        <taxon>Caulobacteraceae</taxon>
        <taxon>Brevundimonas</taxon>
    </lineage>
</organism>
<dbReference type="NCBIfam" id="TIGR02126">
    <property type="entry name" value="phgtail_TP901_1"/>
    <property type="match status" value="1"/>
</dbReference>
<accession>A0A0B4CEL1</accession>
<dbReference type="STRING" id="172043.RM53_04400"/>
<evidence type="ECO:0000313" key="2">
    <source>
        <dbReference type="Proteomes" id="UP000031166"/>
    </source>
</evidence>
<proteinExistence type="predicted"/>
<name>A0A0B4CEL1_9CAUL</name>
<dbReference type="EMBL" id="JWSY01000005">
    <property type="protein sequence ID" value="KIC59669.1"/>
    <property type="molecule type" value="Genomic_DNA"/>
</dbReference>
<dbReference type="InterPro" id="IPR022344">
    <property type="entry name" value="GTA_major-tail"/>
</dbReference>
<dbReference type="PRINTS" id="PR01996">
    <property type="entry name" value="MTP1FAMILY"/>
</dbReference>
<comment type="caution">
    <text evidence="1">The sequence shown here is derived from an EMBL/GenBank/DDBJ whole genome shotgun (WGS) entry which is preliminary data.</text>
</comment>
<dbReference type="Proteomes" id="UP000031166">
    <property type="component" value="Unassembled WGS sequence"/>
</dbReference>
<dbReference type="InterPro" id="IPR011855">
    <property type="entry name" value="Phgtail_TP901_1"/>
</dbReference>
<reference evidence="1 2" key="1">
    <citation type="submission" date="2014-12" db="EMBL/GenBank/DDBJ databases">
        <title>Genome sequencing of Brevundimonas nasdae TPW30.</title>
        <authorList>
            <person name="Tan P.W."/>
            <person name="Chan K.-G."/>
        </authorList>
    </citation>
    <scope>NUCLEOTIDE SEQUENCE [LARGE SCALE GENOMIC DNA]</scope>
    <source>
        <strain evidence="1 2">TPW30</strain>
    </source>
</reference>
<sequence length="140" mass="14411">MTAQAGKDMLLKIEGAPLASPGVFTTVAGLRARTISLNAKTVDATDGDSAGRWRELLAGAGVKSAAVSGQGIFRDAASDALVREAFFDQAAKRWRLIVPDFGVLEGPFLVAALEYAGEHEGEATFALSLASAGAIGFSAI</sequence>
<evidence type="ECO:0000313" key="1">
    <source>
        <dbReference type="EMBL" id="KIC59669.1"/>
    </source>
</evidence>
<dbReference type="AlphaFoldDB" id="A0A0B4CEL1"/>
<dbReference type="RefSeq" id="WP_039244642.1">
    <property type="nucleotide sequence ID" value="NZ_JWSY01000005.1"/>
</dbReference>
<protein>
    <submittedName>
        <fullName evidence="1">Tail protein</fullName>
    </submittedName>
</protein>